<dbReference type="Proteomes" id="UP000762676">
    <property type="component" value="Unassembled WGS sequence"/>
</dbReference>
<proteinExistence type="predicted"/>
<organism evidence="1 2">
    <name type="scientific">Elysia marginata</name>
    <dbReference type="NCBI Taxonomy" id="1093978"/>
    <lineage>
        <taxon>Eukaryota</taxon>
        <taxon>Metazoa</taxon>
        <taxon>Spiralia</taxon>
        <taxon>Lophotrochozoa</taxon>
        <taxon>Mollusca</taxon>
        <taxon>Gastropoda</taxon>
        <taxon>Heterobranchia</taxon>
        <taxon>Euthyneura</taxon>
        <taxon>Panpulmonata</taxon>
        <taxon>Sacoglossa</taxon>
        <taxon>Placobranchoidea</taxon>
        <taxon>Plakobranchidae</taxon>
        <taxon>Elysia</taxon>
    </lineage>
</organism>
<accession>A0AAV4GRJ6</accession>
<protein>
    <submittedName>
        <fullName evidence="1">Uncharacterized protein</fullName>
    </submittedName>
</protein>
<reference evidence="1 2" key="1">
    <citation type="journal article" date="2021" name="Elife">
        <title>Chloroplast acquisition without the gene transfer in kleptoplastic sea slugs, Plakobranchus ocellatus.</title>
        <authorList>
            <person name="Maeda T."/>
            <person name="Takahashi S."/>
            <person name="Yoshida T."/>
            <person name="Shimamura S."/>
            <person name="Takaki Y."/>
            <person name="Nagai Y."/>
            <person name="Toyoda A."/>
            <person name="Suzuki Y."/>
            <person name="Arimoto A."/>
            <person name="Ishii H."/>
            <person name="Satoh N."/>
            <person name="Nishiyama T."/>
            <person name="Hasebe M."/>
            <person name="Maruyama T."/>
            <person name="Minagawa J."/>
            <person name="Obokata J."/>
            <person name="Shigenobu S."/>
        </authorList>
    </citation>
    <scope>NUCLEOTIDE SEQUENCE [LARGE SCALE GENOMIC DNA]</scope>
</reference>
<keyword evidence="2" id="KW-1185">Reference proteome</keyword>
<comment type="caution">
    <text evidence="1">The sequence shown here is derived from an EMBL/GenBank/DDBJ whole genome shotgun (WGS) entry which is preliminary data.</text>
</comment>
<dbReference type="AlphaFoldDB" id="A0AAV4GRJ6"/>
<name>A0AAV4GRJ6_9GAST</name>
<sequence>MLACLLVYYYYVASSMCTLGGKRWKKKKLSNHKRDFCGAPNSASAACAETKEPDRLYKFSNLTERGGDTALLGQQSSKVSADDGRVDEFAARKLNRDHAAYASTRERRENLSSNFAQTPARQARFDSMREGFGSAAPSTKDWSAVQRDENVHHHCSRLCMDGCNGTNCVDLCQERCNQKTPQQQRQK</sequence>
<evidence type="ECO:0000313" key="2">
    <source>
        <dbReference type="Proteomes" id="UP000762676"/>
    </source>
</evidence>
<gene>
    <name evidence="1" type="ORF">ElyMa_002511300</name>
</gene>
<dbReference type="EMBL" id="BMAT01005142">
    <property type="protein sequence ID" value="GFR88189.1"/>
    <property type="molecule type" value="Genomic_DNA"/>
</dbReference>
<evidence type="ECO:0000313" key="1">
    <source>
        <dbReference type="EMBL" id="GFR88189.1"/>
    </source>
</evidence>